<dbReference type="AlphaFoldDB" id="A0AAW0LGC7"/>
<dbReference type="EMBL" id="PKMF04000106">
    <property type="protein sequence ID" value="KAK7849972.1"/>
    <property type="molecule type" value="Genomic_DNA"/>
</dbReference>
<accession>A0AAW0LGC7</accession>
<reference evidence="3 4" key="1">
    <citation type="journal article" date="2018" name="Sci. Data">
        <title>The draft genome sequence of cork oak.</title>
        <authorList>
            <person name="Ramos A.M."/>
            <person name="Usie A."/>
            <person name="Barbosa P."/>
            <person name="Barros P.M."/>
            <person name="Capote T."/>
            <person name="Chaves I."/>
            <person name="Simoes F."/>
            <person name="Abreu I."/>
            <person name="Carrasquinho I."/>
            <person name="Faro C."/>
            <person name="Guimaraes J.B."/>
            <person name="Mendonca D."/>
            <person name="Nobrega F."/>
            <person name="Rodrigues L."/>
            <person name="Saibo N.J.M."/>
            <person name="Varela M.C."/>
            <person name="Egas C."/>
            <person name="Matos J."/>
            <person name="Miguel C.M."/>
            <person name="Oliveira M.M."/>
            <person name="Ricardo C.P."/>
            <person name="Goncalves S."/>
        </authorList>
    </citation>
    <scope>NUCLEOTIDE SEQUENCE [LARGE SCALE GENOMIC DNA]</scope>
    <source>
        <strain evidence="4">cv. HL8</strain>
    </source>
</reference>
<sequence>MESCTTSSLRSFCVTVKPPVVLNTSVGVFSSTHSCWWRRRKRASFHVSAISYKKFIGFALNEAKRQTHLVPSPLQEQFNSMISMDGKAELQMLSFQAPKIRLLRSMSIETEVMQVLDFAVFPEPEFDVPIFCANCFSTSSTNIVVLDLNPLHDVISRRDYKDRYYKSLMPLGLKYAELLPWGGKLTSESLKFFSPIVLWTRFSPSEDRFDILYSAFMDYYKAWFELIKQAVGETDASQIMSNREAQHRYLTWRAEKFYVPSLAFLMYLVYGTFAKQDPGHGMLTKLIGDRSSKELLRNFLFNGINELGSRTFLDYFPEYRCEDGTINEKRSIIGKSFENRPWDTKGEFIGKISN</sequence>
<dbReference type="Proteomes" id="UP000237347">
    <property type="component" value="Unassembled WGS sequence"/>
</dbReference>
<dbReference type="GO" id="GO:0050897">
    <property type="term" value="F:cobalt ion binding"/>
    <property type="evidence" value="ECO:0007669"/>
    <property type="project" value="InterPro"/>
</dbReference>
<dbReference type="Gene3D" id="3.40.1500.20">
    <property type="match status" value="1"/>
</dbReference>
<dbReference type="PANTHER" id="PTHR34557:SF1">
    <property type="entry name" value="PHYTOCHROMOBILIN:FERREDOXIN OXIDOREDUCTASE, CHLOROPLASTIC"/>
    <property type="match status" value="1"/>
</dbReference>
<evidence type="ECO:0000256" key="2">
    <source>
        <dbReference type="ARBA" id="ARBA00023002"/>
    </source>
</evidence>
<keyword evidence="4" id="KW-1185">Reference proteome</keyword>
<dbReference type="Pfam" id="PF05996">
    <property type="entry name" value="Fe_bilin_red"/>
    <property type="match status" value="1"/>
</dbReference>
<protein>
    <submittedName>
        <fullName evidence="3">Phytochromobilin:ferredoxin oxidoreductase</fullName>
    </submittedName>
</protein>
<dbReference type="PANTHER" id="PTHR34557">
    <property type="entry name" value="PHYTOCHROMOBILIN:FERREDOXIN OXIDOREDUCTASE, CHLOROPLASTIC"/>
    <property type="match status" value="1"/>
</dbReference>
<dbReference type="InterPro" id="IPR009249">
    <property type="entry name" value="Ferredoxin-dep_bilin_Rdtase"/>
</dbReference>
<keyword evidence="2" id="KW-0560">Oxidoreductase</keyword>
<evidence type="ECO:0000313" key="4">
    <source>
        <dbReference type="Proteomes" id="UP000237347"/>
    </source>
</evidence>
<evidence type="ECO:0000256" key="1">
    <source>
        <dbReference type="ARBA" id="ARBA00006908"/>
    </source>
</evidence>
<name>A0AAW0LGC7_QUESU</name>
<organism evidence="3 4">
    <name type="scientific">Quercus suber</name>
    <name type="common">Cork oak</name>
    <dbReference type="NCBI Taxonomy" id="58331"/>
    <lineage>
        <taxon>Eukaryota</taxon>
        <taxon>Viridiplantae</taxon>
        <taxon>Streptophyta</taxon>
        <taxon>Embryophyta</taxon>
        <taxon>Tracheophyta</taxon>
        <taxon>Spermatophyta</taxon>
        <taxon>Magnoliopsida</taxon>
        <taxon>eudicotyledons</taxon>
        <taxon>Gunneridae</taxon>
        <taxon>Pentapetalae</taxon>
        <taxon>rosids</taxon>
        <taxon>fabids</taxon>
        <taxon>Fagales</taxon>
        <taxon>Fagaceae</taxon>
        <taxon>Quercus</taxon>
    </lineage>
</organism>
<gene>
    <name evidence="3" type="primary">HY2</name>
    <name evidence="3" type="ORF">CFP56_001794</name>
</gene>
<comment type="caution">
    <text evidence="3">The sequence shown here is derived from an EMBL/GenBank/DDBJ whole genome shotgun (WGS) entry which is preliminary data.</text>
</comment>
<proteinExistence type="inferred from homology"/>
<evidence type="ECO:0000313" key="3">
    <source>
        <dbReference type="EMBL" id="KAK7849972.1"/>
    </source>
</evidence>
<dbReference type="GO" id="GO:0010024">
    <property type="term" value="P:phytochromobilin biosynthetic process"/>
    <property type="evidence" value="ECO:0007669"/>
    <property type="project" value="InterPro"/>
</dbReference>
<comment type="similarity">
    <text evidence="1">Belongs to the HY2 family.</text>
</comment>
<dbReference type="GO" id="GO:0050619">
    <property type="term" value="F:phytochromobilin:ferredoxin oxidoreductase activity"/>
    <property type="evidence" value="ECO:0007669"/>
    <property type="project" value="TreeGrafter"/>
</dbReference>